<keyword evidence="4" id="KW-0997">Cell inner membrane</keyword>
<protein>
    <submittedName>
        <fullName evidence="11">C4-dicarboxylate ABC transporter permease</fullName>
    </submittedName>
</protein>
<dbReference type="GO" id="GO:0015740">
    <property type="term" value="P:C4-dicarboxylate transport"/>
    <property type="evidence" value="ECO:0007669"/>
    <property type="project" value="TreeGrafter"/>
</dbReference>
<organism evidence="11 12">
    <name type="scientific">Chryseomicrobium excrementi</name>
    <dbReference type="NCBI Taxonomy" id="2041346"/>
    <lineage>
        <taxon>Bacteria</taxon>
        <taxon>Bacillati</taxon>
        <taxon>Bacillota</taxon>
        <taxon>Bacilli</taxon>
        <taxon>Bacillales</taxon>
        <taxon>Caryophanaceae</taxon>
        <taxon>Chryseomicrobium</taxon>
    </lineage>
</organism>
<evidence type="ECO:0000256" key="3">
    <source>
        <dbReference type="ARBA" id="ARBA00022475"/>
    </source>
</evidence>
<dbReference type="Proteomes" id="UP000228680">
    <property type="component" value="Unassembled WGS sequence"/>
</dbReference>
<evidence type="ECO:0000256" key="9">
    <source>
        <dbReference type="SAM" id="Phobius"/>
    </source>
</evidence>
<dbReference type="GO" id="GO:0022857">
    <property type="term" value="F:transmembrane transporter activity"/>
    <property type="evidence" value="ECO:0007669"/>
    <property type="project" value="TreeGrafter"/>
</dbReference>
<proteinExistence type="inferred from homology"/>
<keyword evidence="5 9" id="KW-0812">Transmembrane</keyword>
<dbReference type="InterPro" id="IPR007387">
    <property type="entry name" value="TRAP_DctQ"/>
</dbReference>
<dbReference type="PANTHER" id="PTHR35011">
    <property type="entry name" value="2,3-DIKETO-L-GULONATE TRAP TRANSPORTER SMALL PERMEASE PROTEIN YIAM"/>
    <property type="match status" value="1"/>
</dbReference>
<dbReference type="RefSeq" id="WP_100353634.1">
    <property type="nucleotide sequence ID" value="NZ_PCGR01000002.1"/>
</dbReference>
<evidence type="ECO:0000256" key="6">
    <source>
        <dbReference type="ARBA" id="ARBA00022989"/>
    </source>
</evidence>
<keyword evidence="3" id="KW-1003">Cell membrane</keyword>
<dbReference type="InterPro" id="IPR055348">
    <property type="entry name" value="DctQ"/>
</dbReference>
<dbReference type="AlphaFoldDB" id="A0A2M9F0V4"/>
<evidence type="ECO:0000256" key="1">
    <source>
        <dbReference type="ARBA" id="ARBA00004429"/>
    </source>
</evidence>
<evidence type="ECO:0000256" key="8">
    <source>
        <dbReference type="ARBA" id="ARBA00038436"/>
    </source>
</evidence>
<comment type="caution">
    <text evidence="11">The sequence shown here is derived from an EMBL/GenBank/DDBJ whole genome shotgun (WGS) entry which is preliminary data.</text>
</comment>
<dbReference type="Pfam" id="PF04290">
    <property type="entry name" value="DctQ"/>
    <property type="match status" value="1"/>
</dbReference>
<evidence type="ECO:0000256" key="7">
    <source>
        <dbReference type="ARBA" id="ARBA00023136"/>
    </source>
</evidence>
<feature type="transmembrane region" description="Helical" evidence="9">
    <location>
        <begin position="12"/>
        <end position="33"/>
    </location>
</feature>
<feature type="transmembrane region" description="Helical" evidence="9">
    <location>
        <begin position="123"/>
        <end position="142"/>
    </location>
</feature>
<dbReference type="GO" id="GO:0005886">
    <property type="term" value="C:plasma membrane"/>
    <property type="evidence" value="ECO:0007669"/>
    <property type="project" value="UniProtKB-SubCell"/>
</dbReference>
<dbReference type="EMBL" id="PCGR01000002">
    <property type="protein sequence ID" value="PJK17088.1"/>
    <property type="molecule type" value="Genomic_DNA"/>
</dbReference>
<evidence type="ECO:0000256" key="5">
    <source>
        <dbReference type="ARBA" id="ARBA00022692"/>
    </source>
</evidence>
<evidence type="ECO:0000313" key="11">
    <source>
        <dbReference type="EMBL" id="PJK17088.1"/>
    </source>
</evidence>
<evidence type="ECO:0000313" key="12">
    <source>
        <dbReference type="Proteomes" id="UP000228680"/>
    </source>
</evidence>
<evidence type="ECO:0000256" key="2">
    <source>
        <dbReference type="ARBA" id="ARBA00022448"/>
    </source>
</evidence>
<evidence type="ECO:0000256" key="4">
    <source>
        <dbReference type="ARBA" id="ARBA00022519"/>
    </source>
</evidence>
<comment type="similarity">
    <text evidence="8">Belongs to the TRAP transporter small permease family.</text>
</comment>
<comment type="subcellular location">
    <subcellularLocation>
        <location evidence="1">Cell inner membrane</location>
        <topology evidence="1">Multi-pass membrane protein</topology>
    </subcellularLocation>
</comment>
<keyword evidence="7 9" id="KW-0472">Membrane</keyword>
<sequence>MKVLDKLEEIILVIALLTMTVIAFANIISRNFAEISLSFTEELTINLFVLLTFVGTAVGVRNYAHLGFTLFYDLGGKWVKRSMIAISTLAGLVLFGVLFWYGIQTILFQMDIGQKTPALGWPTWVMTMSLPIGAALCIIRTIQVGWQEWQLKPSEEGEL</sequence>
<feature type="transmembrane region" description="Helical" evidence="9">
    <location>
        <begin position="45"/>
        <end position="64"/>
    </location>
</feature>
<evidence type="ECO:0000259" key="10">
    <source>
        <dbReference type="Pfam" id="PF04290"/>
    </source>
</evidence>
<name>A0A2M9F0V4_9BACL</name>
<keyword evidence="6 9" id="KW-1133">Transmembrane helix</keyword>
<reference evidence="11 12" key="1">
    <citation type="submission" date="2017-10" db="EMBL/GenBank/DDBJ databases">
        <title>Draft genome of Chryseomicrobium casticus sp. nov.</title>
        <authorList>
            <person name="Chakraborty R."/>
            <person name="Saha T."/>
        </authorList>
    </citation>
    <scope>NUCLEOTIDE SEQUENCE [LARGE SCALE GENOMIC DNA]</scope>
    <source>
        <strain evidence="11 12">ET03</strain>
    </source>
</reference>
<accession>A0A2M9F0V4</accession>
<keyword evidence="12" id="KW-1185">Reference proteome</keyword>
<keyword evidence="2" id="KW-0813">Transport</keyword>
<gene>
    <name evidence="11" type="ORF">CQS04_08020</name>
</gene>
<feature type="transmembrane region" description="Helical" evidence="9">
    <location>
        <begin position="84"/>
        <end position="103"/>
    </location>
</feature>
<dbReference type="PANTHER" id="PTHR35011:SF2">
    <property type="entry name" value="2,3-DIKETO-L-GULONATE TRAP TRANSPORTER SMALL PERMEASE PROTEIN YIAM"/>
    <property type="match status" value="1"/>
</dbReference>
<feature type="domain" description="Tripartite ATP-independent periplasmic transporters DctQ component" evidence="10">
    <location>
        <begin position="19"/>
        <end position="149"/>
    </location>
</feature>
<dbReference type="OrthoDB" id="4964541at2"/>